<name>A0ABV8QYB9_9MICC</name>
<protein>
    <submittedName>
        <fullName evidence="2">Flagellar FlbD family protein</fullName>
    </submittedName>
</protein>
<dbReference type="PANTHER" id="PTHR39185:SF1">
    <property type="entry name" value="SWARMING MOTILITY PROTEIN SWRD"/>
    <property type="match status" value="1"/>
</dbReference>
<proteinExistence type="predicted"/>
<feature type="compositionally biased region" description="Gly residues" evidence="1">
    <location>
        <begin position="99"/>
        <end position="108"/>
    </location>
</feature>
<dbReference type="PANTHER" id="PTHR39185">
    <property type="entry name" value="SWARMING MOTILITY PROTEIN SWRD"/>
    <property type="match status" value="1"/>
</dbReference>
<keyword evidence="2" id="KW-0969">Cilium</keyword>
<organism evidence="2 3">
    <name type="scientific">Arthrobacter cryoconiti</name>
    <dbReference type="NCBI Taxonomy" id="748907"/>
    <lineage>
        <taxon>Bacteria</taxon>
        <taxon>Bacillati</taxon>
        <taxon>Actinomycetota</taxon>
        <taxon>Actinomycetes</taxon>
        <taxon>Micrococcales</taxon>
        <taxon>Micrococcaceae</taxon>
        <taxon>Arthrobacter</taxon>
    </lineage>
</organism>
<evidence type="ECO:0000313" key="2">
    <source>
        <dbReference type="EMBL" id="MFC4264668.1"/>
    </source>
</evidence>
<sequence length="108" mass="11623">MIIVTRLDGRHFAVNPDLVERIFESPDTTLVMADGGRFIVTETMADVIEKIARFRARVIAIAYNAPDDSDDTDDDTDGEVSVPDGRGSPRLSIIHPAGTPGGTNIGRA</sequence>
<dbReference type="Pfam" id="PF06289">
    <property type="entry name" value="FlbD"/>
    <property type="match status" value="1"/>
</dbReference>
<dbReference type="EMBL" id="JBHSCQ010000005">
    <property type="protein sequence ID" value="MFC4264668.1"/>
    <property type="molecule type" value="Genomic_DNA"/>
</dbReference>
<dbReference type="InterPro" id="IPR009384">
    <property type="entry name" value="SwrD-like"/>
</dbReference>
<accession>A0ABV8QYB9</accession>
<evidence type="ECO:0000256" key="1">
    <source>
        <dbReference type="SAM" id="MobiDB-lite"/>
    </source>
</evidence>
<keyword evidence="2" id="KW-0966">Cell projection</keyword>
<gene>
    <name evidence="2" type="ORF">ACFOW9_03535</name>
</gene>
<comment type="caution">
    <text evidence="2">The sequence shown here is derived from an EMBL/GenBank/DDBJ whole genome shotgun (WGS) entry which is preliminary data.</text>
</comment>
<feature type="region of interest" description="Disordered" evidence="1">
    <location>
        <begin position="65"/>
        <end position="108"/>
    </location>
</feature>
<evidence type="ECO:0000313" key="3">
    <source>
        <dbReference type="Proteomes" id="UP001595773"/>
    </source>
</evidence>
<keyword evidence="3" id="KW-1185">Reference proteome</keyword>
<dbReference type="Proteomes" id="UP001595773">
    <property type="component" value="Unassembled WGS sequence"/>
</dbReference>
<dbReference type="RefSeq" id="WP_230066294.1">
    <property type="nucleotide sequence ID" value="NZ_BAABLL010000019.1"/>
</dbReference>
<keyword evidence="2" id="KW-0282">Flagellum</keyword>
<reference evidence="3" key="1">
    <citation type="journal article" date="2019" name="Int. J. Syst. Evol. Microbiol.">
        <title>The Global Catalogue of Microorganisms (GCM) 10K type strain sequencing project: providing services to taxonomists for standard genome sequencing and annotation.</title>
        <authorList>
            <consortium name="The Broad Institute Genomics Platform"/>
            <consortium name="The Broad Institute Genome Sequencing Center for Infectious Disease"/>
            <person name="Wu L."/>
            <person name="Ma J."/>
        </authorList>
    </citation>
    <scope>NUCLEOTIDE SEQUENCE [LARGE SCALE GENOMIC DNA]</scope>
    <source>
        <strain evidence="3">CGMCC 1.10698</strain>
    </source>
</reference>
<feature type="compositionally biased region" description="Acidic residues" evidence="1">
    <location>
        <begin position="67"/>
        <end position="78"/>
    </location>
</feature>